<evidence type="ECO:0000259" key="2">
    <source>
        <dbReference type="Pfam" id="PF13960"/>
    </source>
</evidence>
<feature type="domain" description="Transposase-associated" evidence="3">
    <location>
        <begin position="3"/>
        <end position="75"/>
    </location>
</feature>
<protein>
    <recommendedName>
        <fullName evidence="6">Transposase-associated domain-containing protein</fullName>
    </recommendedName>
</protein>
<evidence type="ECO:0008006" key="6">
    <source>
        <dbReference type="Google" id="ProtNLM"/>
    </source>
</evidence>
<dbReference type="InterPro" id="IPR025452">
    <property type="entry name" value="DUF4218"/>
</dbReference>
<feature type="compositionally biased region" description="Polar residues" evidence="1">
    <location>
        <begin position="1091"/>
        <end position="1100"/>
    </location>
</feature>
<dbReference type="Pfam" id="PF02992">
    <property type="entry name" value="Transposase_21"/>
    <property type="match status" value="1"/>
</dbReference>
<name>A0A5C7IAI0_9ROSI</name>
<evidence type="ECO:0000313" key="5">
    <source>
        <dbReference type="Proteomes" id="UP000323000"/>
    </source>
</evidence>
<dbReference type="Pfam" id="PF13963">
    <property type="entry name" value="Transpos_assoc"/>
    <property type="match status" value="1"/>
</dbReference>
<dbReference type="InterPro" id="IPR029480">
    <property type="entry name" value="Transpos_assoc"/>
</dbReference>
<reference evidence="5" key="1">
    <citation type="journal article" date="2019" name="Gigascience">
        <title>De novo genome assembly of the endangered Acer yangbiense, a plant species with extremely small populations endemic to Yunnan Province, China.</title>
        <authorList>
            <person name="Yang J."/>
            <person name="Wariss H.M."/>
            <person name="Tao L."/>
            <person name="Zhang R."/>
            <person name="Yun Q."/>
            <person name="Hollingsworth P."/>
            <person name="Dao Z."/>
            <person name="Luo G."/>
            <person name="Guo H."/>
            <person name="Ma Y."/>
            <person name="Sun W."/>
        </authorList>
    </citation>
    <scope>NUCLEOTIDE SEQUENCE [LARGE SCALE GENOMIC DNA]</scope>
    <source>
        <strain evidence="5">cv. Malutang</strain>
    </source>
</reference>
<evidence type="ECO:0000313" key="4">
    <source>
        <dbReference type="EMBL" id="TXG66340.1"/>
    </source>
</evidence>
<dbReference type="Proteomes" id="UP000323000">
    <property type="component" value="Chromosome 3"/>
</dbReference>
<comment type="caution">
    <text evidence="4">The sequence shown here is derived from an EMBL/GenBank/DDBJ whole genome shotgun (WGS) entry which is preliminary data.</text>
</comment>
<accession>A0A5C7IAI0</accession>
<organism evidence="4 5">
    <name type="scientific">Acer yangbiense</name>
    <dbReference type="NCBI Taxonomy" id="1000413"/>
    <lineage>
        <taxon>Eukaryota</taxon>
        <taxon>Viridiplantae</taxon>
        <taxon>Streptophyta</taxon>
        <taxon>Embryophyta</taxon>
        <taxon>Tracheophyta</taxon>
        <taxon>Spermatophyta</taxon>
        <taxon>Magnoliopsida</taxon>
        <taxon>eudicotyledons</taxon>
        <taxon>Gunneridae</taxon>
        <taxon>Pentapetalae</taxon>
        <taxon>rosids</taxon>
        <taxon>malvids</taxon>
        <taxon>Sapindales</taxon>
        <taxon>Sapindaceae</taxon>
        <taxon>Hippocastanoideae</taxon>
        <taxon>Acereae</taxon>
        <taxon>Acer</taxon>
    </lineage>
</organism>
<keyword evidence="5" id="KW-1185">Reference proteome</keyword>
<dbReference type="Pfam" id="PF13960">
    <property type="entry name" value="DUF4218"/>
    <property type="match status" value="1"/>
</dbReference>
<sequence>MDKSWMSKDRLSQEYVRGVENFLTFATSQLCNSNVFRCPCLKCGNLNNHTIREIRDHLFFNGIDQSYRKWIWHGESLYPTNSSNIDQSHQFERSDNDDVVGNTIDMVHAAEKQSSSNPKQFKKLLEDAEKPLYPGCTKFTKLSALVKLYNLKAKYGFSVKSFSELLSMISNMLPDGNELPLSLYEAKKTLNALGVEYEKIHTCPKDCILYRKQYQDAIECPKCKLPRWKVCKNSSQIQNRVPAKVLWYFSPIPRFKRMFQSEEIAKALTWHANEREIDGMMRHPSDSPSWKLVDHTWPEFASDPRNLRLALAADGINPHRSLNSRHSCWPVMMVTYNLPPWLCMKRKFIMLTLLISGPKQPGNDIDVYLEPLIDDLKTLWEDGIETYDAYQKETFKLRCVLLWTINDFPAYGNLSGQSVKGYYACPICSENTYSCWLNHGKKVAFMGHRRFLPQCHPYRKQKKSFNGQQEFDPAPEPMTGEEILSKVNRLSFCMGKGRKRKKSGSPDLTSMIGWKKKSIFFELAYWKSLHVRHILDVMHIEKNVCDSIIGTLLNIPSKTKDGLAARLDLKEMGLRDDLVPKVGNKRTYLPPAYYTLSKDEKQRFCKTLFDIKAPEGYFSNFRNIVSMQESKLLGLKSHDCHILMQQLLPLAIRSVLPQQVRHAITRFCFFFNALCKKVIDITKLEEIQSDLVVTLCMFEKYFPPFFDIMIHLTVHLIREVRLCRPVYYRWMYPFERFMKVLKGYVRNRNHPEGCIAESYIAEEAVEFCTGYLSDVDGIGIPSCRNYGIKNIGKPLPGGWVEKIDRKQWEQAHHSVLENTLEVQPYINEHMEQFKLENPSKARRQKWLQDEHNRTFIYWLRERIGNDLKHTNYGISDNLRWIAYGPRFEVMKYSGYDINDRRYWTKNRDMSKIHNNSGVMLVAKAMQIASSRDKNPVISDMSFYGVIQEIWDLDYNKFRIPVFLCDWVDSNGGVKVDNLEDQSDCRWSVVQTVSTRDHGYDDDVFYDIAMEHDSFSNSMPDVSIDFIGEDELTYLFVFLCRIMDFPNGNNDQEDVSRLSLHPPIRKRQGRRQNISNVDGHEDDASQLKPSKKSTIVQTDSTNADDQENAEQSQLHSPSKKHKGRDPPEDYNFIELSDWQQFVKYRVSEEFLKLRNDQKDRQSHNKYPHRLSRSGYVGLEEELKEDYGTTEDFDRHVLWMAARENANGDYEGEKLLSFVDKIEEIRKEVHAGKISVDGNKDILTMAFGKPEHCGRLAVGSKSNLVALGTIMPTDGPDAMVHGIPLNGNVRVTIDVAIKGSALLPIPGSSKKVSMNKKSKKLVAQPEVSSLLKQSCPRQLPGSLECGYYIMKYMRDVIFDTYKSIPMKMAERKKYDQADIDFVRNEWVRSVDELL</sequence>
<evidence type="ECO:0000259" key="3">
    <source>
        <dbReference type="Pfam" id="PF13963"/>
    </source>
</evidence>
<dbReference type="OrthoDB" id="1087172at2759"/>
<dbReference type="PANTHER" id="PTHR10775">
    <property type="entry name" value="OS08G0208400 PROTEIN"/>
    <property type="match status" value="1"/>
</dbReference>
<feature type="domain" description="DUF4218" evidence="2">
    <location>
        <begin position="674"/>
        <end position="776"/>
    </location>
</feature>
<feature type="region of interest" description="Disordered" evidence="1">
    <location>
        <begin position="1050"/>
        <end position="1127"/>
    </location>
</feature>
<dbReference type="EMBL" id="VAHF01000003">
    <property type="protein sequence ID" value="TXG66340.1"/>
    <property type="molecule type" value="Genomic_DNA"/>
</dbReference>
<proteinExistence type="predicted"/>
<gene>
    <name evidence="4" type="ORF">EZV62_007615</name>
</gene>
<dbReference type="PANTHER" id="PTHR10775:SF182">
    <property type="entry name" value="TRANSPOSON, EN_SPM-LIKE, TRANSPOSASE-ASSOCIATED DOMAIN PROTEIN-RELATED"/>
    <property type="match status" value="1"/>
</dbReference>
<dbReference type="InterPro" id="IPR004242">
    <property type="entry name" value="Transposase_21"/>
</dbReference>
<evidence type="ECO:0000256" key="1">
    <source>
        <dbReference type="SAM" id="MobiDB-lite"/>
    </source>
</evidence>